<dbReference type="PROSITE" id="PS51257">
    <property type="entry name" value="PROKAR_LIPOPROTEIN"/>
    <property type="match status" value="1"/>
</dbReference>
<keyword evidence="1 4" id="KW-0808">Transferase</keyword>
<keyword evidence="2 4" id="KW-0012">Acyltransferase</keyword>
<organism evidence="4 5">
    <name type="scientific">Paracoccus pacificus</name>
    <dbReference type="NCBI Taxonomy" id="1463598"/>
    <lineage>
        <taxon>Bacteria</taxon>
        <taxon>Pseudomonadati</taxon>
        <taxon>Pseudomonadota</taxon>
        <taxon>Alphaproteobacteria</taxon>
        <taxon>Rhodobacterales</taxon>
        <taxon>Paracoccaceae</taxon>
        <taxon>Paracoccus</taxon>
    </lineage>
</organism>
<evidence type="ECO:0000256" key="2">
    <source>
        <dbReference type="ARBA" id="ARBA00023315"/>
    </source>
</evidence>
<dbReference type="EC" id="2.3.-.-" evidence="4"/>
<sequence length="155" mass="16673">MTIRPAHPAELEQLTAICMRSKAHWGYSPAFMAACAAELAVTTADLARDHVVVSESDGRPAAVAQLALDGAQAVLVRLFVDPASLRCGHGRRLWDWAVDRAARSGARVLVLDADPYAEAFYHRLGAVTTGQVPSTTWPGRMLPRIEMPLSGAGNR</sequence>
<dbReference type="PANTHER" id="PTHR43877:SF1">
    <property type="entry name" value="ACETYLTRANSFERASE"/>
    <property type="match status" value="1"/>
</dbReference>
<dbReference type="Pfam" id="PF13673">
    <property type="entry name" value="Acetyltransf_10"/>
    <property type="match status" value="1"/>
</dbReference>
<evidence type="ECO:0000256" key="1">
    <source>
        <dbReference type="ARBA" id="ARBA00022679"/>
    </source>
</evidence>
<dbReference type="InterPro" id="IPR016181">
    <property type="entry name" value="Acyl_CoA_acyltransferase"/>
</dbReference>
<feature type="domain" description="N-acetyltransferase" evidence="3">
    <location>
        <begin position="1"/>
        <end position="148"/>
    </location>
</feature>
<dbReference type="PROSITE" id="PS51186">
    <property type="entry name" value="GNAT"/>
    <property type="match status" value="1"/>
</dbReference>
<evidence type="ECO:0000313" key="4">
    <source>
        <dbReference type="EMBL" id="MFD1882224.1"/>
    </source>
</evidence>
<evidence type="ECO:0000259" key="3">
    <source>
        <dbReference type="PROSITE" id="PS51186"/>
    </source>
</evidence>
<gene>
    <name evidence="4" type="ORF">ACFSCT_10920</name>
</gene>
<proteinExistence type="predicted"/>
<keyword evidence="5" id="KW-1185">Reference proteome</keyword>
<protein>
    <submittedName>
        <fullName evidence="4">GNAT family N-acetyltransferase</fullName>
        <ecNumber evidence="4">2.3.-.-</ecNumber>
    </submittedName>
</protein>
<dbReference type="InterPro" id="IPR000182">
    <property type="entry name" value="GNAT_dom"/>
</dbReference>
<dbReference type="PANTHER" id="PTHR43877">
    <property type="entry name" value="AMINOALKYLPHOSPHONATE N-ACETYLTRANSFERASE-RELATED-RELATED"/>
    <property type="match status" value="1"/>
</dbReference>
<name>A0ABW4R8H4_9RHOB</name>
<dbReference type="GO" id="GO:0016746">
    <property type="term" value="F:acyltransferase activity"/>
    <property type="evidence" value="ECO:0007669"/>
    <property type="project" value="UniProtKB-KW"/>
</dbReference>
<accession>A0ABW4R8H4</accession>
<dbReference type="Gene3D" id="3.40.630.30">
    <property type="match status" value="1"/>
</dbReference>
<evidence type="ECO:0000313" key="5">
    <source>
        <dbReference type="Proteomes" id="UP001597213"/>
    </source>
</evidence>
<dbReference type="InterPro" id="IPR050832">
    <property type="entry name" value="Bact_Acetyltransf"/>
</dbReference>
<reference evidence="5" key="1">
    <citation type="journal article" date="2019" name="Int. J. Syst. Evol. Microbiol.">
        <title>The Global Catalogue of Microorganisms (GCM) 10K type strain sequencing project: providing services to taxonomists for standard genome sequencing and annotation.</title>
        <authorList>
            <consortium name="The Broad Institute Genomics Platform"/>
            <consortium name="The Broad Institute Genome Sequencing Center for Infectious Disease"/>
            <person name="Wu L."/>
            <person name="Ma J."/>
        </authorList>
    </citation>
    <scope>NUCLEOTIDE SEQUENCE [LARGE SCALE GENOMIC DNA]</scope>
    <source>
        <strain evidence="5">CCUG 56029</strain>
    </source>
</reference>
<dbReference type="RefSeq" id="WP_379142680.1">
    <property type="nucleotide sequence ID" value="NZ_JBHUEN010000031.1"/>
</dbReference>
<dbReference type="SUPFAM" id="SSF55729">
    <property type="entry name" value="Acyl-CoA N-acyltransferases (Nat)"/>
    <property type="match status" value="1"/>
</dbReference>
<dbReference type="Proteomes" id="UP001597213">
    <property type="component" value="Unassembled WGS sequence"/>
</dbReference>
<dbReference type="CDD" id="cd04301">
    <property type="entry name" value="NAT_SF"/>
    <property type="match status" value="1"/>
</dbReference>
<comment type="caution">
    <text evidence="4">The sequence shown here is derived from an EMBL/GenBank/DDBJ whole genome shotgun (WGS) entry which is preliminary data.</text>
</comment>
<dbReference type="EMBL" id="JBHUEN010000031">
    <property type="protein sequence ID" value="MFD1882224.1"/>
    <property type="molecule type" value="Genomic_DNA"/>
</dbReference>